<dbReference type="AlphaFoldDB" id="A0A9D4AI09"/>
<dbReference type="EMBL" id="JAIQCV010000002">
    <property type="protein sequence ID" value="KAH1123212.1"/>
    <property type="molecule type" value="Genomic_DNA"/>
</dbReference>
<protein>
    <submittedName>
        <fullName evidence="1">Uncharacterized protein</fullName>
    </submittedName>
</protein>
<organism evidence="1 2">
    <name type="scientific">Gossypium stocksii</name>
    <dbReference type="NCBI Taxonomy" id="47602"/>
    <lineage>
        <taxon>Eukaryota</taxon>
        <taxon>Viridiplantae</taxon>
        <taxon>Streptophyta</taxon>
        <taxon>Embryophyta</taxon>
        <taxon>Tracheophyta</taxon>
        <taxon>Spermatophyta</taxon>
        <taxon>Magnoliopsida</taxon>
        <taxon>eudicotyledons</taxon>
        <taxon>Gunneridae</taxon>
        <taxon>Pentapetalae</taxon>
        <taxon>rosids</taxon>
        <taxon>malvids</taxon>
        <taxon>Malvales</taxon>
        <taxon>Malvaceae</taxon>
        <taxon>Malvoideae</taxon>
        <taxon>Gossypium</taxon>
    </lineage>
</organism>
<evidence type="ECO:0000313" key="1">
    <source>
        <dbReference type="EMBL" id="KAH1123212.1"/>
    </source>
</evidence>
<reference evidence="1 2" key="1">
    <citation type="journal article" date="2021" name="Plant Biotechnol. J.">
        <title>Multi-omics assisted identification of the key and species-specific regulatory components of drought-tolerant mechanisms in Gossypium stocksii.</title>
        <authorList>
            <person name="Yu D."/>
            <person name="Ke L."/>
            <person name="Zhang D."/>
            <person name="Wu Y."/>
            <person name="Sun Y."/>
            <person name="Mei J."/>
            <person name="Sun J."/>
            <person name="Sun Y."/>
        </authorList>
    </citation>
    <scope>NUCLEOTIDE SEQUENCE [LARGE SCALE GENOMIC DNA]</scope>
    <source>
        <strain evidence="2">cv. E1</strain>
        <tissue evidence="1">Leaf</tissue>
    </source>
</reference>
<evidence type="ECO:0000313" key="2">
    <source>
        <dbReference type="Proteomes" id="UP000828251"/>
    </source>
</evidence>
<keyword evidence="2" id="KW-1185">Reference proteome</keyword>
<dbReference type="Proteomes" id="UP000828251">
    <property type="component" value="Unassembled WGS sequence"/>
</dbReference>
<comment type="caution">
    <text evidence="1">The sequence shown here is derived from an EMBL/GenBank/DDBJ whole genome shotgun (WGS) entry which is preliminary data.</text>
</comment>
<sequence length="106" mass="11667">MEHAILFDFGIDTLDGLCTYWTCVQMTCRVCASFSEFFGRILSETVVFPKFLQAGSVTLLCELILQPCHLGSRKVPASWICSLALQARSPCCLLVVGSWVGGLDPF</sequence>
<gene>
    <name evidence="1" type="ORF">J1N35_006372</name>
</gene>
<proteinExistence type="predicted"/>
<accession>A0A9D4AI09</accession>
<name>A0A9D4AI09_9ROSI</name>